<comment type="caution">
    <text evidence="1">The sequence shown here is derived from an EMBL/GenBank/DDBJ whole genome shotgun (WGS) entry which is preliminary data.</text>
</comment>
<evidence type="ECO:0000313" key="2">
    <source>
        <dbReference type="Proteomes" id="UP000295097"/>
    </source>
</evidence>
<reference evidence="1 2" key="1">
    <citation type="submission" date="2019-03" db="EMBL/GenBank/DDBJ databases">
        <title>Freshwater and sediment microbial communities from various areas in North America, analyzing microbe dynamics in response to fracking.</title>
        <authorList>
            <person name="Lamendella R."/>
        </authorList>
    </citation>
    <scope>NUCLEOTIDE SEQUENCE [LARGE SCALE GENOMIC DNA]</scope>
    <source>
        <strain evidence="1 2">175.2</strain>
    </source>
</reference>
<dbReference type="AlphaFoldDB" id="A0A4R3NYS7"/>
<dbReference type="Proteomes" id="UP000295097">
    <property type="component" value="Unassembled WGS sequence"/>
</dbReference>
<dbReference type="RefSeq" id="WP_132310651.1">
    <property type="nucleotide sequence ID" value="NZ_SMAR01000010.1"/>
</dbReference>
<gene>
    <name evidence="1" type="ORF">EDC90_101090</name>
</gene>
<accession>A0A4R3NYS7</accession>
<protein>
    <recommendedName>
        <fullName evidence="3">MazG-like nucleotide pyrophosphohydrolase family protein</fullName>
    </recommendedName>
</protein>
<dbReference type="OrthoDB" id="9814981at2"/>
<evidence type="ECO:0000313" key="1">
    <source>
        <dbReference type="EMBL" id="TCT40237.1"/>
    </source>
</evidence>
<proteinExistence type="predicted"/>
<sequence>MAGKTPILPGTNSKPLDPNLDALQYEIMEETAHALGRIGRQLEEALAALKRHDETSGANADRDQLVQDAADRAFALFIQRDYLGLKTDHHLKETYDIPGEVMARVGVIKAKRDDAEPR</sequence>
<organism evidence="1 2">
    <name type="scientific">Martelella mediterranea</name>
    <dbReference type="NCBI Taxonomy" id="293089"/>
    <lineage>
        <taxon>Bacteria</taxon>
        <taxon>Pseudomonadati</taxon>
        <taxon>Pseudomonadota</taxon>
        <taxon>Alphaproteobacteria</taxon>
        <taxon>Hyphomicrobiales</taxon>
        <taxon>Aurantimonadaceae</taxon>
        <taxon>Martelella</taxon>
    </lineage>
</organism>
<keyword evidence="2" id="KW-1185">Reference proteome</keyword>
<dbReference type="Pfam" id="PF20370">
    <property type="entry name" value="DUF6665"/>
    <property type="match status" value="1"/>
</dbReference>
<dbReference type="EMBL" id="SMAR01000010">
    <property type="protein sequence ID" value="TCT40237.1"/>
    <property type="molecule type" value="Genomic_DNA"/>
</dbReference>
<dbReference type="InterPro" id="IPR046606">
    <property type="entry name" value="DUF6665"/>
</dbReference>
<evidence type="ECO:0008006" key="3">
    <source>
        <dbReference type="Google" id="ProtNLM"/>
    </source>
</evidence>
<name>A0A4R3NYS7_9HYPH</name>